<dbReference type="HOGENOM" id="CLU_2179451_0_0_10"/>
<dbReference type="STRING" id="216432.CA2559_11068"/>
<proteinExistence type="predicted"/>
<dbReference type="eggNOG" id="ENOG5033C0V">
    <property type="taxonomic scope" value="Bacteria"/>
</dbReference>
<dbReference type="RefSeq" id="WP_013187953.1">
    <property type="nucleotide sequence ID" value="NC_014230.1"/>
</dbReference>
<reference evidence="1 2" key="1">
    <citation type="journal article" date="2010" name="J. Bacteriol.">
        <title>The complete genome sequence of Croceibacter atlanticus HTCC2559T.</title>
        <authorList>
            <person name="Oh H.M."/>
            <person name="Kang I."/>
            <person name="Ferriera S."/>
            <person name="Giovannoni S.J."/>
            <person name="Cho J.C."/>
        </authorList>
    </citation>
    <scope>NUCLEOTIDE SEQUENCE [LARGE SCALE GENOMIC DNA]</scope>
    <source>
        <strain evidence="2">ATCC BAA-628 / HTCC2559 / KCTC 12090</strain>
    </source>
</reference>
<sequence>MPFIKNISLCVLFSLITVGGYAQLGYQKDSIQVKVYTNLYVNDQLQVDSLSVKKVFCDYCSENQLEALKQQSLEITYQSRFQPKYRKKGDHLLAIYLRMPREAFDELKE</sequence>
<dbReference type="AlphaFoldDB" id="A3U9T6"/>
<protein>
    <submittedName>
        <fullName evidence="1">Uncharacterized protein</fullName>
    </submittedName>
</protein>
<gene>
    <name evidence="1" type="ordered locus">CA2559_11068</name>
</gene>
<keyword evidence="2" id="KW-1185">Reference proteome</keyword>
<dbReference type="KEGG" id="cat:CA2559_11068"/>
<dbReference type="Proteomes" id="UP000002297">
    <property type="component" value="Chromosome"/>
</dbReference>
<organism evidence="1 2">
    <name type="scientific">Croceibacter atlanticus (strain ATCC BAA-628 / JCM 21780 / CIP 108009 / IAM 15332 / KCTC 12090 / HTCC2559)</name>
    <dbReference type="NCBI Taxonomy" id="216432"/>
    <lineage>
        <taxon>Bacteria</taxon>
        <taxon>Pseudomonadati</taxon>
        <taxon>Bacteroidota</taxon>
        <taxon>Flavobacteriia</taxon>
        <taxon>Flavobacteriales</taxon>
        <taxon>Flavobacteriaceae</taxon>
        <taxon>Croceibacter</taxon>
    </lineage>
</organism>
<name>A3U9T6_CROAH</name>
<dbReference type="EMBL" id="CP002046">
    <property type="protein sequence ID" value="EAP86572.1"/>
    <property type="molecule type" value="Genomic_DNA"/>
</dbReference>
<dbReference type="GeneID" id="89453943"/>
<accession>A3U9T6</accession>
<evidence type="ECO:0000313" key="1">
    <source>
        <dbReference type="EMBL" id="EAP86572.1"/>
    </source>
</evidence>
<dbReference type="OrthoDB" id="1445655at2"/>
<evidence type="ECO:0000313" key="2">
    <source>
        <dbReference type="Proteomes" id="UP000002297"/>
    </source>
</evidence>